<dbReference type="InterPro" id="IPR018925">
    <property type="entry name" value="XtmA-like_N"/>
</dbReference>
<feature type="coiled-coil region" evidence="1">
    <location>
        <begin position="222"/>
        <end position="249"/>
    </location>
</feature>
<feature type="region of interest" description="Disordered" evidence="2">
    <location>
        <begin position="43"/>
        <end position="81"/>
    </location>
</feature>
<sequence length="251" mass="29277">MSRERSPNREKAFKLWCEGGRSRKLASIARELNVSPELIRKWKHADNWDERPDPGPKRCGAPSGNKNAVGNKGGGAPKRNENAFKHGEYATIWEDVLDPEEQVKLMFVETDPLKQVDNHIRFFELRERRMLQLRAEIMNGWDSTSISSKSESFQRIIEGIGDVPEFSETGELITERRIERFMQETERTKKTNQKLERILAIEQALTSVQDKKMKAIELKCKIEARQLTEEELRVRIEKLKRENKIMAAQEW</sequence>
<dbReference type="Proteomes" id="UP001300012">
    <property type="component" value="Unassembled WGS sequence"/>
</dbReference>
<name>A0ABT1YUF2_9BACL</name>
<evidence type="ECO:0000256" key="2">
    <source>
        <dbReference type="SAM" id="MobiDB-lite"/>
    </source>
</evidence>
<evidence type="ECO:0000313" key="5">
    <source>
        <dbReference type="Proteomes" id="UP001300012"/>
    </source>
</evidence>
<reference evidence="4 5" key="1">
    <citation type="submission" date="2022-08" db="EMBL/GenBank/DDBJ databases">
        <title>Paenibacillus endoradicis sp. nov., Paenibacillus radicibacter sp. nov and Paenibacillus pararadicis sp. nov., three cold-adapted plant growth-promoting bacteria isolated from root of Larix gmelinii in Great Khingan.</title>
        <authorList>
            <person name="Xue H."/>
        </authorList>
    </citation>
    <scope>NUCLEOTIDE SEQUENCE [LARGE SCALE GENOMIC DNA]</scope>
    <source>
        <strain evidence="4 5">N5-1-1-5</strain>
    </source>
</reference>
<proteinExistence type="predicted"/>
<dbReference type="RefSeq" id="WP_258217305.1">
    <property type="nucleotide sequence ID" value="NZ_JANQBD010000031.1"/>
</dbReference>
<protein>
    <submittedName>
        <fullName evidence="4">Phage terminase small subunit</fullName>
    </submittedName>
</protein>
<dbReference type="Pfam" id="PF10668">
    <property type="entry name" value="Phage_terminase"/>
    <property type="match status" value="1"/>
</dbReference>
<evidence type="ECO:0000259" key="3">
    <source>
        <dbReference type="Pfam" id="PF10668"/>
    </source>
</evidence>
<dbReference type="EMBL" id="JANQBD010000031">
    <property type="protein sequence ID" value="MCR8635760.1"/>
    <property type="molecule type" value="Genomic_DNA"/>
</dbReference>
<evidence type="ECO:0000313" key="4">
    <source>
        <dbReference type="EMBL" id="MCR8635760.1"/>
    </source>
</evidence>
<keyword evidence="1" id="KW-0175">Coiled coil</keyword>
<keyword evidence="5" id="KW-1185">Reference proteome</keyword>
<dbReference type="NCBIfam" id="NF040601">
    <property type="entry name" value="TerS_not_xtmA"/>
    <property type="match status" value="1"/>
</dbReference>
<organism evidence="4 5">
    <name type="scientific">Paenibacillus radicis</name>
    <name type="common">ex Xue et al. 2023</name>
    <dbReference type="NCBI Taxonomy" id="2972489"/>
    <lineage>
        <taxon>Bacteria</taxon>
        <taxon>Bacillati</taxon>
        <taxon>Bacillota</taxon>
        <taxon>Bacilli</taxon>
        <taxon>Bacillales</taxon>
        <taxon>Paenibacillaceae</taxon>
        <taxon>Paenibacillus</taxon>
    </lineage>
</organism>
<evidence type="ECO:0000256" key="1">
    <source>
        <dbReference type="SAM" id="Coils"/>
    </source>
</evidence>
<feature type="compositionally biased region" description="Basic and acidic residues" evidence="2">
    <location>
        <begin position="43"/>
        <end position="56"/>
    </location>
</feature>
<accession>A0ABT1YUF2</accession>
<comment type="caution">
    <text evidence="4">The sequence shown here is derived from an EMBL/GenBank/DDBJ whole genome shotgun (WGS) entry which is preliminary data.</text>
</comment>
<feature type="domain" description="PBSX phage terminase small subunit-like N-terminal" evidence="3">
    <location>
        <begin position="1"/>
        <end position="51"/>
    </location>
</feature>
<gene>
    <name evidence="4" type="primary">terS</name>
    <name evidence="4" type="ORF">NV381_31595</name>
</gene>